<reference evidence="9" key="1">
    <citation type="submission" date="2019-03" db="EMBL/GenBank/DDBJ databases">
        <authorList>
            <person name="Hao L."/>
        </authorList>
    </citation>
    <scope>NUCLEOTIDE SEQUENCE</scope>
</reference>
<keyword evidence="5" id="KW-0677">Repeat</keyword>
<dbReference type="Gene3D" id="3.10.20.310">
    <property type="entry name" value="membrane protein fhac"/>
    <property type="match status" value="5"/>
</dbReference>
<dbReference type="InterPro" id="IPR010827">
    <property type="entry name" value="BamA/TamA_POTRA"/>
</dbReference>
<keyword evidence="7" id="KW-0998">Cell outer membrane</keyword>
<dbReference type="InterPro" id="IPR000184">
    <property type="entry name" value="Bac_surfAg_D15"/>
</dbReference>
<dbReference type="GO" id="GO:0019867">
    <property type="term" value="C:outer membrane"/>
    <property type="evidence" value="ECO:0007669"/>
    <property type="project" value="InterPro"/>
</dbReference>
<evidence type="ECO:0000256" key="5">
    <source>
        <dbReference type="ARBA" id="ARBA00022737"/>
    </source>
</evidence>
<dbReference type="Gene3D" id="2.40.160.50">
    <property type="entry name" value="membrane protein fhac: a member of the omp85/tpsb transporter family"/>
    <property type="match status" value="1"/>
</dbReference>
<keyword evidence="3" id="KW-0812">Transmembrane</keyword>
<evidence type="ECO:0000259" key="8">
    <source>
        <dbReference type="PROSITE" id="PS51779"/>
    </source>
</evidence>
<dbReference type="PROSITE" id="PS51779">
    <property type="entry name" value="POTRA"/>
    <property type="match status" value="4"/>
</dbReference>
<dbReference type="NCBIfam" id="TIGR03303">
    <property type="entry name" value="OM_YaeT"/>
    <property type="match status" value="1"/>
</dbReference>
<dbReference type="Pfam" id="PF01103">
    <property type="entry name" value="Omp85"/>
    <property type="match status" value="1"/>
</dbReference>
<evidence type="ECO:0000256" key="7">
    <source>
        <dbReference type="ARBA" id="ARBA00023237"/>
    </source>
</evidence>
<keyword evidence="6" id="KW-0472">Membrane</keyword>
<dbReference type="InterPro" id="IPR023707">
    <property type="entry name" value="OM_assembly_BamA"/>
</dbReference>
<dbReference type="PIRSF" id="PIRSF006076">
    <property type="entry name" value="OM_assembly_OMP85"/>
    <property type="match status" value="1"/>
</dbReference>
<comment type="subcellular location">
    <subcellularLocation>
        <location evidence="1">Membrane</location>
    </subcellularLocation>
</comment>
<dbReference type="Pfam" id="PF07244">
    <property type="entry name" value="POTRA"/>
    <property type="match status" value="5"/>
</dbReference>
<name>A0A485M6S0_9ZZZZ</name>
<keyword evidence="4" id="KW-0732">Signal</keyword>
<evidence type="ECO:0000256" key="6">
    <source>
        <dbReference type="ARBA" id="ARBA00023136"/>
    </source>
</evidence>
<dbReference type="PANTHER" id="PTHR12815:SF47">
    <property type="entry name" value="TRANSLOCATION AND ASSEMBLY MODULE SUBUNIT TAMA"/>
    <property type="match status" value="1"/>
</dbReference>
<accession>A0A485M6S0</accession>
<feature type="domain" description="POTRA" evidence="8">
    <location>
        <begin position="274"/>
        <end position="349"/>
    </location>
</feature>
<feature type="domain" description="POTRA" evidence="8">
    <location>
        <begin position="105"/>
        <end position="181"/>
    </location>
</feature>
<evidence type="ECO:0000256" key="3">
    <source>
        <dbReference type="ARBA" id="ARBA00022692"/>
    </source>
</evidence>
<proteinExistence type="predicted"/>
<evidence type="ECO:0000256" key="1">
    <source>
        <dbReference type="ARBA" id="ARBA00004370"/>
    </source>
</evidence>
<dbReference type="InterPro" id="IPR039910">
    <property type="entry name" value="D15-like"/>
</dbReference>
<sequence>MEESDGVFRVYDASGTTYSASSLEEAVDGYLRNKGTCVIREIEVKGHSRISPEAIRFRLKNAPGDILHRQAVRQDIEEVYSMGYFETVDADFEEGSLVFTVKEYPVITSIEVEGNEEIDDEEIIESIGMKRFDILNTRTLKTSVDRIIALYREKGYYNVEVDSSTEITEGGIVLTFTVEENNKLYIKKVSFDGNENISDRKLRGVMETKNRWILGLFGHSGSYLEESLDTDLLRIEQYYGDQGYIKARAGRPQVEVREDKGIYITIPIREGPLFYFGDIEVTGDLIKPREELMEALQIKTGEKMRKSLIQRSVESLRNIYMDQGFAYVQVKPDMEETAGNKVNISFRIRKGEPVSIDTIHIRGNNKTRDKVIRRELELNEGDLFSSSDIQKSKNNLGRLGYFTNVNIESIPKDDDTLSLLVDVEETTTGAFSFGVAYSSVDKLLGTLQLSENNLMGLGLKTRFNVEYGGRKQSYSIDVEEPWLFDYPVSLGTRLFNTEREYTYYTKEYRGGNVRLSFPLFEDVRHSIVYAYTDVVGLTDIDPIYRDVLTQEEIDGYVISSVTNTIYRDTTNDYFRPTMGSDAAFSIEYAGLGGDYHFTRTTARYAQFFPLWKDKLALMFKFRWGTINPAKGDELPEDELFTLGGLNSVRGFKYGEIGPRDSAGNVIGGQRMFVFNTELTFPIWEVPGLYGVLFFDQGNAYDRRIDLSNLKRSYGGGIRWVTPMGPLRLEYGKVIDPEEFESDSRWDFSIGTFF</sequence>
<dbReference type="InterPro" id="IPR034746">
    <property type="entry name" value="POTRA"/>
</dbReference>
<evidence type="ECO:0000256" key="4">
    <source>
        <dbReference type="ARBA" id="ARBA00022729"/>
    </source>
</evidence>
<dbReference type="PANTHER" id="PTHR12815">
    <property type="entry name" value="SORTING AND ASSEMBLY MACHINERY SAMM50 PROTEIN FAMILY MEMBER"/>
    <property type="match status" value="1"/>
</dbReference>
<keyword evidence="2" id="KW-1134">Transmembrane beta strand</keyword>
<dbReference type="GO" id="GO:0071709">
    <property type="term" value="P:membrane assembly"/>
    <property type="evidence" value="ECO:0007669"/>
    <property type="project" value="InterPro"/>
</dbReference>
<protein>
    <submittedName>
        <fullName evidence="9">Outer membrane protein assembly factor BamA</fullName>
    </submittedName>
</protein>
<evidence type="ECO:0000313" key="9">
    <source>
        <dbReference type="EMBL" id="VFU18347.1"/>
    </source>
</evidence>
<gene>
    <name evidence="9" type="primary">bamA</name>
    <name evidence="9" type="ORF">SCFA_800011</name>
</gene>
<organism evidence="9">
    <name type="scientific">anaerobic digester metagenome</name>
    <dbReference type="NCBI Taxonomy" id="1263854"/>
    <lineage>
        <taxon>unclassified sequences</taxon>
        <taxon>metagenomes</taxon>
        <taxon>ecological metagenomes</taxon>
    </lineage>
</organism>
<dbReference type="AlphaFoldDB" id="A0A485M6S0"/>
<feature type="domain" description="POTRA" evidence="8">
    <location>
        <begin position="184"/>
        <end position="271"/>
    </location>
</feature>
<feature type="domain" description="POTRA" evidence="8">
    <location>
        <begin position="354"/>
        <end position="426"/>
    </location>
</feature>
<evidence type="ECO:0000256" key="2">
    <source>
        <dbReference type="ARBA" id="ARBA00022452"/>
    </source>
</evidence>
<dbReference type="EMBL" id="CAADRM010000148">
    <property type="protein sequence ID" value="VFU18347.1"/>
    <property type="molecule type" value="Genomic_DNA"/>
</dbReference>